<dbReference type="InterPro" id="IPR016047">
    <property type="entry name" value="M23ase_b-sheet_dom"/>
</dbReference>
<organism evidence="11 12">
    <name type="scientific">Ancylomarina longa</name>
    <dbReference type="NCBI Taxonomy" id="2487017"/>
    <lineage>
        <taxon>Bacteria</taxon>
        <taxon>Pseudomonadati</taxon>
        <taxon>Bacteroidota</taxon>
        <taxon>Bacteroidia</taxon>
        <taxon>Marinilabiliales</taxon>
        <taxon>Marinifilaceae</taxon>
        <taxon>Ancylomarina</taxon>
    </lineage>
</organism>
<comment type="caution">
    <text evidence="11">The sequence shown here is derived from an EMBL/GenBank/DDBJ whole genome shotgun (WGS) entry which is preliminary data.</text>
</comment>
<keyword evidence="8" id="KW-0472">Membrane</keyword>
<evidence type="ECO:0000256" key="8">
    <source>
        <dbReference type="SAM" id="Phobius"/>
    </source>
</evidence>
<sequence length="469" mass="54132">MFTEKDLRKLNKNSLKNHKSATHITYRLGEAIISSTFKALKFDMKKLLNYNFLFLILTICITIFALKHSGDKRINPESNELGIVDSTEKEQIHLKYGFPINDFEVETHRVKRNQNLSKLLRNYQIPFSTIDKIARKAKKVFNVRRIKSKHEFSVLFSKDSIREPEYFIYENTPIEYIVFDLRDTLNVYKKQKEIQYVQKQIDGVIESSLWNAMVHSNADPLLSIELSEIYAWTIDFFGVGKGDKFHIIYREAFVDDKPIHDIKVLAANFIHRNTNNFAFAFNQKDKKGYFDEDGNSLQKAFLKAPLRYSRISSRFSNNRYHPVLKRYRAHHGIDYAAPTGTPVHTIGDGLIIKKGYQKNGGGRYLKIKHNSVYTTTYMHFSRFAKGMKSGIRVKQGQTIGYVGASGLATGPHLDFRVYKNNTPINPLKLKSPPIAPVETENKQAFEKLKDSLLIELEKSEETKSTIVAQ</sequence>
<feature type="transmembrane region" description="Helical" evidence="8">
    <location>
        <begin position="47"/>
        <end position="66"/>
    </location>
</feature>
<keyword evidence="5" id="KW-0378">Hydrolase</keyword>
<dbReference type="Gene3D" id="3.10.450.350">
    <property type="match status" value="1"/>
</dbReference>
<dbReference type="InterPro" id="IPR050570">
    <property type="entry name" value="Cell_wall_metabolism_enzyme"/>
</dbReference>
<evidence type="ECO:0000256" key="5">
    <source>
        <dbReference type="ARBA" id="ARBA00022801"/>
    </source>
</evidence>
<keyword evidence="3" id="KW-0645">Protease</keyword>
<dbReference type="AlphaFoldDB" id="A0A434AUF2"/>
<evidence type="ECO:0000256" key="2">
    <source>
        <dbReference type="ARBA" id="ARBA00004196"/>
    </source>
</evidence>
<evidence type="ECO:0000259" key="9">
    <source>
        <dbReference type="Pfam" id="PF01551"/>
    </source>
</evidence>
<keyword evidence="4" id="KW-0479">Metal-binding</keyword>
<evidence type="ECO:0000313" key="11">
    <source>
        <dbReference type="EMBL" id="RUT78090.1"/>
    </source>
</evidence>
<keyword evidence="12" id="KW-1185">Reference proteome</keyword>
<dbReference type="Gene3D" id="2.70.70.10">
    <property type="entry name" value="Glucose Permease (Domain IIA)"/>
    <property type="match status" value="1"/>
</dbReference>
<keyword evidence="8" id="KW-0812">Transmembrane</keyword>
<dbReference type="GO" id="GO:0004222">
    <property type="term" value="F:metalloendopeptidase activity"/>
    <property type="evidence" value="ECO:0007669"/>
    <property type="project" value="TreeGrafter"/>
</dbReference>
<evidence type="ECO:0000256" key="6">
    <source>
        <dbReference type="ARBA" id="ARBA00022833"/>
    </source>
</evidence>
<proteinExistence type="predicted"/>
<keyword evidence="8" id="KW-1133">Transmembrane helix</keyword>
<feature type="domain" description="Csd3-like second N-terminal" evidence="10">
    <location>
        <begin position="196"/>
        <end position="316"/>
    </location>
</feature>
<dbReference type="GO" id="GO:0046872">
    <property type="term" value="F:metal ion binding"/>
    <property type="evidence" value="ECO:0007669"/>
    <property type="project" value="UniProtKB-KW"/>
</dbReference>
<evidence type="ECO:0000313" key="12">
    <source>
        <dbReference type="Proteomes" id="UP000282985"/>
    </source>
</evidence>
<dbReference type="Pfam" id="PF01551">
    <property type="entry name" value="Peptidase_M23"/>
    <property type="match status" value="1"/>
</dbReference>
<protein>
    <submittedName>
        <fullName evidence="11">Metalloendopeptidase</fullName>
    </submittedName>
</protein>
<keyword evidence="7" id="KW-0482">Metalloprotease</keyword>
<evidence type="ECO:0000256" key="4">
    <source>
        <dbReference type="ARBA" id="ARBA00022723"/>
    </source>
</evidence>
<dbReference type="PANTHER" id="PTHR21666">
    <property type="entry name" value="PEPTIDASE-RELATED"/>
    <property type="match status" value="1"/>
</dbReference>
<evidence type="ECO:0000259" key="10">
    <source>
        <dbReference type="Pfam" id="PF19425"/>
    </source>
</evidence>
<dbReference type="Pfam" id="PF19425">
    <property type="entry name" value="Csd3_N2"/>
    <property type="match status" value="1"/>
</dbReference>
<dbReference type="GO" id="GO:0030313">
    <property type="term" value="C:cell envelope"/>
    <property type="evidence" value="ECO:0007669"/>
    <property type="project" value="UniProtKB-SubCell"/>
</dbReference>
<accession>A0A434AUF2</accession>
<dbReference type="PANTHER" id="PTHR21666:SF288">
    <property type="entry name" value="CELL DIVISION PROTEIN YTFB"/>
    <property type="match status" value="1"/>
</dbReference>
<dbReference type="EMBL" id="RJJX01000011">
    <property type="protein sequence ID" value="RUT78090.1"/>
    <property type="molecule type" value="Genomic_DNA"/>
</dbReference>
<keyword evidence="6" id="KW-0862">Zinc</keyword>
<gene>
    <name evidence="11" type="ORF">DLK05_09585</name>
</gene>
<evidence type="ECO:0000256" key="7">
    <source>
        <dbReference type="ARBA" id="ARBA00023049"/>
    </source>
</evidence>
<dbReference type="SUPFAM" id="SSF51261">
    <property type="entry name" value="Duplicated hybrid motif"/>
    <property type="match status" value="1"/>
</dbReference>
<dbReference type="InterPro" id="IPR045834">
    <property type="entry name" value="Csd3_N2"/>
</dbReference>
<feature type="domain" description="M23ase beta-sheet core" evidence="9">
    <location>
        <begin position="329"/>
        <end position="426"/>
    </location>
</feature>
<comment type="cofactor">
    <cofactor evidence="1">
        <name>Zn(2+)</name>
        <dbReference type="ChEBI" id="CHEBI:29105"/>
    </cofactor>
</comment>
<evidence type="ECO:0000256" key="3">
    <source>
        <dbReference type="ARBA" id="ARBA00022670"/>
    </source>
</evidence>
<reference evidence="11 12" key="1">
    <citation type="submission" date="2018-11" db="EMBL/GenBank/DDBJ databases">
        <title>Parancylomarina longa gen. nov., sp. nov., isolated from sediments of southern Okinawa.</title>
        <authorList>
            <person name="Fu T."/>
        </authorList>
    </citation>
    <scope>NUCLEOTIDE SEQUENCE [LARGE SCALE GENOMIC DNA]</scope>
    <source>
        <strain evidence="11 12">T3-2 S1-C</strain>
    </source>
</reference>
<dbReference type="InterPro" id="IPR011055">
    <property type="entry name" value="Dup_hybrid_motif"/>
</dbReference>
<evidence type="ECO:0000256" key="1">
    <source>
        <dbReference type="ARBA" id="ARBA00001947"/>
    </source>
</evidence>
<dbReference type="CDD" id="cd12797">
    <property type="entry name" value="M23_peptidase"/>
    <property type="match status" value="1"/>
</dbReference>
<dbReference type="Proteomes" id="UP000282985">
    <property type="component" value="Unassembled WGS sequence"/>
</dbReference>
<name>A0A434AUF2_9BACT</name>
<comment type="subcellular location">
    <subcellularLocation>
        <location evidence="2">Cell envelope</location>
    </subcellularLocation>
</comment>
<dbReference type="GO" id="GO:0006508">
    <property type="term" value="P:proteolysis"/>
    <property type="evidence" value="ECO:0007669"/>
    <property type="project" value="UniProtKB-KW"/>
</dbReference>